<dbReference type="Gene3D" id="1.10.260.40">
    <property type="entry name" value="lambda repressor-like DNA-binding domains"/>
    <property type="match status" value="1"/>
</dbReference>
<keyword evidence="1" id="KW-0678">Repressor</keyword>
<dbReference type="PANTHER" id="PTHR30146">
    <property type="entry name" value="LACI-RELATED TRANSCRIPTIONAL REPRESSOR"/>
    <property type="match status" value="1"/>
</dbReference>
<dbReference type="OrthoDB" id="43195at2"/>
<accession>A0A2K2F1G9</accession>
<name>A0A2K2F1G9_9CLOT</name>
<keyword evidence="2" id="KW-0805">Transcription regulation</keyword>
<dbReference type="EMBL" id="NIOJ01000009">
    <property type="protein sequence ID" value="PNU00524.1"/>
    <property type="molecule type" value="Genomic_DNA"/>
</dbReference>
<evidence type="ECO:0000256" key="4">
    <source>
        <dbReference type="ARBA" id="ARBA00023163"/>
    </source>
</evidence>
<reference evidence="6 7" key="1">
    <citation type="submission" date="2017-06" db="EMBL/GenBank/DDBJ databases">
        <title>Investigating the central metabolism of Clostridium thermosuccinogenes.</title>
        <authorList>
            <person name="Koendjbiharie J.G."/>
            <person name="van Kranenburg R."/>
        </authorList>
    </citation>
    <scope>NUCLEOTIDE SEQUENCE [LARGE SCALE GENOMIC DNA]</scope>
    <source>
        <strain evidence="6 7">DSM 5806</strain>
    </source>
</reference>
<gene>
    <name evidence="6" type="ORF">CDQ84_05420</name>
</gene>
<sequence>MKKTMLQQVADSLSLSRVTVWKVLNNRPGVAPETVQRVLAAIEKLQQENDSGTAGTQSLDPYIKNITLVAARANTSVFWTQIVDQIASELLLNKVRLNYLPIDVMKVPSSELSSILNADKTDGIIVINVYDEKFISTLSRISLPKVFLDTIPGFTVNDLNGDLVLLEGEKTVESITSNLIKKGCRRIGFIGDIHYAQTNAMRWKGFVNAMEHNGLPLESQLCFTKPIDKDSYLAEISTFLNGLKELPDAFVCVNDYVAFLVLNLLNDRRYNFSGNPILTGYDDSKDFLLDQHGITTVHVQNSILGKRMVNQLLFRIENPEADFEEITVMPKIVFRTANK</sequence>
<dbReference type="GO" id="GO:0000976">
    <property type="term" value="F:transcription cis-regulatory region binding"/>
    <property type="evidence" value="ECO:0007669"/>
    <property type="project" value="TreeGrafter"/>
</dbReference>
<dbReference type="SUPFAM" id="SSF53822">
    <property type="entry name" value="Periplasmic binding protein-like I"/>
    <property type="match status" value="1"/>
</dbReference>
<dbReference type="RefSeq" id="WP_103080715.1">
    <property type="nucleotide sequence ID" value="NZ_JBAIZC010000019.1"/>
</dbReference>
<dbReference type="CDD" id="cd01392">
    <property type="entry name" value="HTH_LacI"/>
    <property type="match status" value="1"/>
</dbReference>
<dbReference type="InterPro" id="IPR046335">
    <property type="entry name" value="LacI/GalR-like_sensor"/>
</dbReference>
<dbReference type="GO" id="GO:0003700">
    <property type="term" value="F:DNA-binding transcription factor activity"/>
    <property type="evidence" value="ECO:0007669"/>
    <property type="project" value="TreeGrafter"/>
</dbReference>
<dbReference type="InterPro" id="IPR028082">
    <property type="entry name" value="Peripla_BP_I"/>
</dbReference>
<keyword evidence="3" id="KW-0238">DNA-binding</keyword>
<evidence type="ECO:0000259" key="5">
    <source>
        <dbReference type="Pfam" id="PF13377"/>
    </source>
</evidence>
<protein>
    <recommendedName>
        <fullName evidence="5">Transcriptional regulator LacI/GalR-like sensor domain-containing protein</fullName>
    </recommendedName>
</protein>
<evidence type="ECO:0000313" key="7">
    <source>
        <dbReference type="Proteomes" id="UP000236151"/>
    </source>
</evidence>
<evidence type="ECO:0000256" key="1">
    <source>
        <dbReference type="ARBA" id="ARBA00022491"/>
    </source>
</evidence>
<dbReference type="Pfam" id="PF13377">
    <property type="entry name" value="Peripla_BP_3"/>
    <property type="match status" value="1"/>
</dbReference>
<dbReference type="Proteomes" id="UP000236151">
    <property type="component" value="Unassembled WGS sequence"/>
</dbReference>
<feature type="domain" description="Transcriptional regulator LacI/GalR-like sensor" evidence="5">
    <location>
        <begin position="178"/>
        <end position="335"/>
    </location>
</feature>
<dbReference type="AlphaFoldDB" id="A0A2K2F1G9"/>
<dbReference type="Gene3D" id="3.40.50.2300">
    <property type="match status" value="2"/>
</dbReference>
<evidence type="ECO:0000313" key="6">
    <source>
        <dbReference type="EMBL" id="PNU00524.1"/>
    </source>
</evidence>
<dbReference type="InterPro" id="IPR000843">
    <property type="entry name" value="HTH_LacI"/>
</dbReference>
<proteinExistence type="predicted"/>
<dbReference type="KEGG" id="cthd:CDO33_09815"/>
<dbReference type="SUPFAM" id="SSF47413">
    <property type="entry name" value="lambda repressor-like DNA-binding domains"/>
    <property type="match status" value="1"/>
</dbReference>
<organism evidence="6 7">
    <name type="scientific">Clostridium thermosuccinogenes</name>
    <dbReference type="NCBI Taxonomy" id="84032"/>
    <lineage>
        <taxon>Bacteria</taxon>
        <taxon>Bacillati</taxon>
        <taxon>Bacillota</taxon>
        <taxon>Clostridia</taxon>
        <taxon>Eubacteriales</taxon>
        <taxon>Clostridiaceae</taxon>
        <taxon>Clostridium</taxon>
    </lineage>
</organism>
<keyword evidence="4" id="KW-0804">Transcription</keyword>
<dbReference type="InterPro" id="IPR010982">
    <property type="entry name" value="Lambda_DNA-bd_dom_sf"/>
</dbReference>
<evidence type="ECO:0000256" key="2">
    <source>
        <dbReference type="ARBA" id="ARBA00023015"/>
    </source>
</evidence>
<comment type="caution">
    <text evidence="6">The sequence shown here is derived from an EMBL/GenBank/DDBJ whole genome shotgun (WGS) entry which is preliminary data.</text>
</comment>
<keyword evidence="7" id="KW-1185">Reference proteome</keyword>
<evidence type="ECO:0000256" key="3">
    <source>
        <dbReference type="ARBA" id="ARBA00023125"/>
    </source>
</evidence>
<dbReference type="PANTHER" id="PTHR30146:SF148">
    <property type="entry name" value="HTH-TYPE TRANSCRIPTIONAL REPRESSOR PURR-RELATED"/>
    <property type="match status" value="1"/>
</dbReference>